<sequence>MAEPAPHGDSSSAADTLPRVAGDRGTLTYKDRVGVKIAETAALEVDGVIARSGQGLLGGRGTPHALAEMHEPATFSISIAVLWPSPITKVCNDVRAHVTGRVQELTGITPTRVDVDVAELVARSSLRSHTGPE</sequence>
<dbReference type="AlphaFoldDB" id="A0A916T844"/>
<evidence type="ECO:0000256" key="1">
    <source>
        <dbReference type="ARBA" id="ARBA00005721"/>
    </source>
</evidence>
<dbReference type="InterPro" id="IPR005531">
    <property type="entry name" value="Asp23"/>
</dbReference>
<organism evidence="2 3">
    <name type="scientific">Gordonia jinhuaensis</name>
    <dbReference type="NCBI Taxonomy" id="1517702"/>
    <lineage>
        <taxon>Bacteria</taxon>
        <taxon>Bacillati</taxon>
        <taxon>Actinomycetota</taxon>
        <taxon>Actinomycetes</taxon>
        <taxon>Mycobacteriales</taxon>
        <taxon>Gordoniaceae</taxon>
        <taxon>Gordonia</taxon>
    </lineage>
</organism>
<name>A0A916T844_9ACTN</name>
<dbReference type="EMBL" id="BMGC01000016">
    <property type="protein sequence ID" value="GGB35253.1"/>
    <property type="molecule type" value="Genomic_DNA"/>
</dbReference>
<evidence type="ECO:0008006" key="4">
    <source>
        <dbReference type="Google" id="ProtNLM"/>
    </source>
</evidence>
<proteinExistence type="inferred from homology"/>
<comment type="caution">
    <text evidence="2">The sequence shown here is derived from an EMBL/GenBank/DDBJ whole genome shotgun (WGS) entry which is preliminary data.</text>
</comment>
<dbReference type="Pfam" id="PF03780">
    <property type="entry name" value="Asp23"/>
    <property type="match status" value="1"/>
</dbReference>
<evidence type="ECO:0000313" key="2">
    <source>
        <dbReference type="EMBL" id="GGB35253.1"/>
    </source>
</evidence>
<reference evidence="2" key="1">
    <citation type="journal article" date="2014" name="Int. J. Syst. Evol. Microbiol.">
        <title>Complete genome sequence of Corynebacterium casei LMG S-19264T (=DSM 44701T), isolated from a smear-ripened cheese.</title>
        <authorList>
            <consortium name="US DOE Joint Genome Institute (JGI-PGF)"/>
            <person name="Walter F."/>
            <person name="Albersmeier A."/>
            <person name="Kalinowski J."/>
            <person name="Ruckert C."/>
        </authorList>
    </citation>
    <scope>NUCLEOTIDE SEQUENCE</scope>
    <source>
        <strain evidence="2">CGMCC 1.12827</strain>
    </source>
</reference>
<evidence type="ECO:0000313" key="3">
    <source>
        <dbReference type="Proteomes" id="UP000621454"/>
    </source>
</evidence>
<reference evidence="2" key="2">
    <citation type="submission" date="2020-09" db="EMBL/GenBank/DDBJ databases">
        <authorList>
            <person name="Sun Q."/>
            <person name="Zhou Y."/>
        </authorList>
    </citation>
    <scope>NUCLEOTIDE SEQUENCE</scope>
    <source>
        <strain evidence="2">CGMCC 1.12827</strain>
    </source>
</reference>
<protein>
    <recommendedName>
        <fullName evidence="4">Asp23 family, cell envelope-related function</fullName>
    </recommendedName>
</protein>
<dbReference type="RefSeq" id="WP_188586834.1">
    <property type="nucleotide sequence ID" value="NZ_BMGC01000016.1"/>
</dbReference>
<comment type="similarity">
    <text evidence="1">Belongs to the asp23 family.</text>
</comment>
<keyword evidence="3" id="KW-1185">Reference proteome</keyword>
<dbReference type="Proteomes" id="UP000621454">
    <property type="component" value="Unassembled WGS sequence"/>
</dbReference>
<gene>
    <name evidence="2" type="ORF">GCM10011489_24110</name>
</gene>
<accession>A0A916T844</accession>